<keyword evidence="3 5" id="KW-1133">Transmembrane helix</keyword>
<evidence type="ECO:0000256" key="5">
    <source>
        <dbReference type="SAM" id="Phobius"/>
    </source>
</evidence>
<organism evidence="6 7">
    <name type="scientific">Nocardia jiangxiensis</name>
    <dbReference type="NCBI Taxonomy" id="282685"/>
    <lineage>
        <taxon>Bacteria</taxon>
        <taxon>Bacillati</taxon>
        <taxon>Actinomycetota</taxon>
        <taxon>Actinomycetes</taxon>
        <taxon>Mycobacteriales</taxon>
        <taxon>Nocardiaceae</taxon>
        <taxon>Nocardia</taxon>
    </lineage>
</organism>
<gene>
    <name evidence="6" type="ORF">ACFYXQ_09635</name>
</gene>
<feature type="transmembrane region" description="Helical" evidence="5">
    <location>
        <begin position="83"/>
        <end position="100"/>
    </location>
</feature>
<name>A0ABW6RXR7_9NOCA</name>
<reference evidence="6 7" key="1">
    <citation type="submission" date="2024-10" db="EMBL/GenBank/DDBJ databases">
        <title>The Natural Products Discovery Center: Release of the First 8490 Sequenced Strains for Exploring Actinobacteria Biosynthetic Diversity.</title>
        <authorList>
            <person name="Kalkreuter E."/>
            <person name="Kautsar S.A."/>
            <person name="Yang D."/>
            <person name="Bader C.D."/>
            <person name="Teijaro C.N."/>
            <person name="Fluegel L."/>
            <person name="Davis C.M."/>
            <person name="Simpson J.R."/>
            <person name="Lauterbach L."/>
            <person name="Steele A.D."/>
            <person name="Gui C."/>
            <person name="Meng S."/>
            <person name="Li G."/>
            <person name="Viehrig K."/>
            <person name="Ye F."/>
            <person name="Su P."/>
            <person name="Kiefer A.F."/>
            <person name="Nichols A."/>
            <person name="Cepeda A.J."/>
            <person name="Yan W."/>
            <person name="Fan B."/>
            <person name="Jiang Y."/>
            <person name="Adhikari A."/>
            <person name="Zheng C.-J."/>
            <person name="Schuster L."/>
            <person name="Cowan T.M."/>
            <person name="Smanski M.J."/>
            <person name="Chevrette M.G."/>
            <person name="De Carvalho L.P.S."/>
            <person name="Shen B."/>
        </authorList>
    </citation>
    <scope>NUCLEOTIDE SEQUENCE [LARGE SCALE GENOMIC DNA]</scope>
    <source>
        <strain evidence="6 7">NPDC002593</strain>
    </source>
</reference>
<keyword evidence="7" id="KW-1185">Reference proteome</keyword>
<protein>
    <submittedName>
        <fullName evidence="6">Ion transporter</fullName>
    </submittedName>
</protein>
<feature type="transmembrane region" description="Helical" evidence="5">
    <location>
        <begin position="20"/>
        <end position="39"/>
    </location>
</feature>
<dbReference type="Proteomes" id="UP001601992">
    <property type="component" value="Unassembled WGS sequence"/>
</dbReference>
<accession>A0ABW6RXR7</accession>
<comment type="subcellular location">
    <subcellularLocation>
        <location evidence="1">Membrane</location>
        <topology evidence="1">Multi-pass membrane protein</topology>
    </subcellularLocation>
</comment>
<feature type="transmembrane region" description="Helical" evidence="5">
    <location>
        <begin position="51"/>
        <end position="71"/>
    </location>
</feature>
<dbReference type="RefSeq" id="WP_040817644.1">
    <property type="nucleotide sequence ID" value="NZ_JBIAQY010000003.1"/>
</dbReference>
<evidence type="ECO:0000313" key="7">
    <source>
        <dbReference type="Proteomes" id="UP001601992"/>
    </source>
</evidence>
<evidence type="ECO:0000313" key="6">
    <source>
        <dbReference type="EMBL" id="MFF3568025.1"/>
    </source>
</evidence>
<evidence type="ECO:0000256" key="1">
    <source>
        <dbReference type="ARBA" id="ARBA00004141"/>
    </source>
</evidence>
<evidence type="ECO:0000256" key="2">
    <source>
        <dbReference type="ARBA" id="ARBA00022692"/>
    </source>
</evidence>
<dbReference type="InterPro" id="IPR027359">
    <property type="entry name" value="Volt_channel_dom_sf"/>
</dbReference>
<evidence type="ECO:0000256" key="4">
    <source>
        <dbReference type="ARBA" id="ARBA00023136"/>
    </source>
</evidence>
<sequence length="259" mass="29858">MRKNIVVSAQEYPRKPPVLWTDYLMLLVALVSVALIFWVDILPVPHPAVQPIVIADYATCGVFALEFLWRWRREDWSWNYPFLYWYEILCLIPATATYFADSHVVRILVLLVRLLRVADRALGDRVTVAIVNRALNAIVEAIKRPVTMAVLEEVSEVLRVGQYTRNIALALEENRAEMDEMILDLIEKDPALGRVRYLPFHEDIIRGIASTSFRIVFQVLADPRTDELVGDVLRENVHQMRRAVHEGVRVEETVDNKAQ</sequence>
<dbReference type="SUPFAM" id="SSF81324">
    <property type="entry name" value="Voltage-gated potassium channels"/>
    <property type="match status" value="1"/>
</dbReference>
<proteinExistence type="predicted"/>
<dbReference type="EMBL" id="JBIAQY010000003">
    <property type="protein sequence ID" value="MFF3568025.1"/>
    <property type="molecule type" value="Genomic_DNA"/>
</dbReference>
<keyword evidence="2 5" id="KW-0812">Transmembrane</keyword>
<comment type="caution">
    <text evidence="6">The sequence shown here is derived from an EMBL/GenBank/DDBJ whole genome shotgun (WGS) entry which is preliminary data.</text>
</comment>
<dbReference type="Gene3D" id="1.20.120.350">
    <property type="entry name" value="Voltage-gated potassium channels. Chain C"/>
    <property type="match status" value="1"/>
</dbReference>
<keyword evidence="4 5" id="KW-0472">Membrane</keyword>
<evidence type="ECO:0000256" key="3">
    <source>
        <dbReference type="ARBA" id="ARBA00022989"/>
    </source>
</evidence>